<dbReference type="InterPro" id="IPR036964">
    <property type="entry name" value="RASGEF_cat_dom_sf"/>
</dbReference>
<dbReference type="InterPro" id="IPR011993">
    <property type="entry name" value="PH-like_dom_sf"/>
</dbReference>
<name>A0A8C4R2Q1_EPTBU</name>
<dbReference type="GO" id="GO:0007265">
    <property type="term" value="P:Ras protein signal transduction"/>
    <property type="evidence" value="ECO:0007669"/>
    <property type="project" value="TreeGrafter"/>
</dbReference>
<protein>
    <recommendedName>
        <fullName evidence="4">Ras-GEF domain-containing protein</fullName>
    </recommendedName>
</protein>
<dbReference type="InterPro" id="IPR023578">
    <property type="entry name" value="Ras_GEF_dom_sf"/>
</dbReference>
<reference evidence="5" key="1">
    <citation type="submission" date="2025-08" db="UniProtKB">
        <authorList>
            <consortium name="Ensembl"/>
        </authorList>
    </citation>
    <scope>IDENTIFICATION</scope>
</reference>
<evidence type="ECO:0000256" key="1">
    <source>
        <dbReference type="ARBA" id="ARBA00022658"/>
    </source>
</evidence>
<reference evidence="5" key="2">
    <citation type="submission" date="2025-09" db="UniProtKB">
        <authorList>
            <consortium name="Ensembl"/>
        </authorList>
    </citation>
    <scope>IDENTIFICATION</scope>
</reference>
<dbReference type="SUPFAM" id="SSF50729">
    <property type="entry name" value="PH domain-like"/>
    <property type="match status" value="1"/>
</dbReference>
<dbReference type="InterPro" id="IPR008937">
    <property type="entry name" value="Ras-like_GEF"/>
</dbReference>
<dbReference type="Gene3D" id="1.10.840.10">
    <property type="entry name" value="Ras guanine-nucleotide exchange factors catalytic domain"/>
    <property type="match status" value="2"/>
</dbReference>
<feature type="region of interest" description="Disordered" evidence="3">
    <location>
        <begin position="283"/>
        <end position="304"/>
    </location>
</feature>
<evidence type="ECO:0000259" key="4">
    <source>
        <dbReference type="PROSITE" id="PS50009"/>
    </source>
</evidence>
<dbReference type="Gene3D" id="2.30.29.30">
    <property type="entry name" value="Pleckstrin-homology domain (PH domain)/Phosphotyrosine-binding domain (PTB)"/>
    <property type="match status" value="1"/>
</dbReference>
<organism evidence="5 6">
    <name type="scientific">Eptatretus burgeri</name>
    <name type="common">Inshore hagfish</name>
    <dbReference type="NCBI Taxonomy" id="7764"/>
    <lineage>
        <taxon>Eukaryota</taxon>
        <taxon>Metazoa</taxon>
        <taxon>Chordata</taxon>
        <taxon>Craniata</taxon>
        <taxon>Vertebrata</taxon>
        <taxon>Cyclostomata</taxon>
        <taxon>Myxini</taxon>
        <taxon>Myxiniformes</taxon>
        <taxon>Myxinidae</taxon>
        <taxon>Eptatretinae</taxon>
        <taxon>Eptatretus</taxon>
    </lineage>
</organism>
<keyword evidence="1 2" id="KW-0344">Guanine-nucleotide releasing factor</keyword>
<dbReference type="SUPFAM" id="SSF48366">
    <property type="entry name" value="Ras GEF"/>
    <property type="match status" value="1"/>
</dbReference>
<accession>A0A8C4R2Q1</accession>
<dbReference type="GO" id="GO:0005085">
    <property type="term" value="F:guanyl-nucleotide exchange factor activity"/>
    <property type="evidence" value="ECO:0007669"/>
    <property type="project" value="UniProtKB-KW"/>
</dbReference>
<dbReference type="InterPro" id="IPR001895">
    <property type="entry name" value="RASGEF_cat_dom"/>
</dbReference>
<proteinExistence type="predicted"/>
<dbReference type="Ensembl" id="ENSEBUT00000023409.1">
    <property type="protein sequence ID" value="ENSEBUP00000022833.1"/>
    <property type="gene ID" value="ENSEBUG00000014058.1"/>
</dbReference>
<dbReference type="SMART" id="SM00147">
    <property type="entry name" value="RasGEF"/>
    <property type="match status" value="1"/>
</dbReference>
<dbReference type="OMA" id="SKEDLAX"/>
<dbReference type="PROSITE" id="PS50009">
    <property type="entry name" value="RASGEF_CAT"/>
    <property type="match status" value="1"/>
</dbReference>
<evidence type="ECO:0000313" key="5">
    <source>
        <dbReference type="Ensembl" id="ENSEBUP00000022833.1"/>
    </source>
</evidence>
<evidence type="ECO:0000256" key="2">
    <source>
        <dbReference type="PROSITE-ProRule" id="PRU00168"/>
    </source>
</evidence>
<dbReference type="PANTHER" id="PTHR23113:SF368">
    <property type="entry name" value="CELL DIVISION CONTROL PROTEIN 25"/>
    <property type="match status" value="1"/>
</dbReference>
<evidence type="ECO:0000256" key="3">
    <source>
        <dbReference type="SAM" id="MobiDB-lite"/>
    </source>
</evidence>
<dbReference type="Pfam" id="PF00617">
    <property type="entry name" value="RasGEF"/>
    <property type="match status" value="2"/>
</dbReference>
<dbReference type="GO" id="GO:0005886">
    <property type="term" value="C:plasma membrane"/>
    <property type="evidence" value="ECO:0007669"/>
    <property type="project" value="TreeGrafter"/>
</dbReference>
<sequence>SLDGRASADPKRKSYDAVLFDVLRVFPEDFASQITLLDAPVFKAIQPEELSSCGWNRKEKRILAPNVVAFTRHFNHVTFWVVRAILEAQTLKIRAEILSHFIKVAKVSLLKKPIPFCLSRRDRSMFDKLEYLTSKEGNFARLRDYIRSLKMTPCIPYLGIYLSDITYIDSAYPASDSILENEQRSLHMNNVLRVISDFQQFCHYGQLPHVQKYLHSVQYIEELQKFVEDDNYKYLSLYLLKGCSHSKTLCACVRARVYVHAAGASDASGSPQAVHRRTTAPEPLVLGSPISTPPTSRHPCCHRKSRSLGSNSLCPHVGVETKSMTLPAVRPRHLLDDSVMDLSPLPRPIRGASLASGLSLGTLLMDLDSIPSLPSPCVFTIEGPLKRRTLLKEGRRPTVRSWARFWVVLCGACLYYYPAKALRASERKHVSGSVKSLAVMNLTKEDDHLSSSIWTSVLQYSLRFGDRIAARSW</sequence>
<dbReference type="Proteomes" id="UP000694388">
    <property type="component" value="Unplaced"/>
</dbReference>
<dbReference type="PANTHER" id="PTHR23113">
    <property type="entry name" value="GUANINE NUCLEOTIDE EXCHANGE FACTOR"/>
    <property type="match status" value="1"/>
</dbReference>
<dbReference type="AlphaFoldDB" id="A0A8C4R2Q1"/>
<keyword evidence="6" id="KW-1185">Reference proteome</keyword>
<evidence type="ECO:0000313" key="6">
    <source>
        <dbReference type="Proteomes" id="UP000694388"/>
    </source>
</evidence>
<dbReference type="GeneTree" id="ENSGT00940000154079"/>
<feature type="domain" description="Ras-GEF" evidence="4">
    <location>
        <begin position="26"/>
        <end position="232"/>
    </location>
</feature>